<gene>
    <name evidence="1" type="ORF">RMONA_00490</name>
</gene>
<name>A0A0B7IXH1_9RICK</name>
<protein>
    <submittedName>
        <fullName evidence="1">Uncharacterized protein</fullName>
    </submittedName>
</protein>
<proteinExistence type="predicted"/>
<organism evidence="1 2">
    <name type="scientific">Rickettsia monacensis</name>
    <dbReference type="NCBI Taxonomy" id="109232"/>
    <lineage>
        <taxon>Bacteria</taxon>
        <taxon>Pseudomonadati</taxon>
        <taxon>Pseudomonadota</taxon>
        <taxon>Alphaproteobacteria</taxon>
        <taxon>Rickettsiales</taxon>
        <taxon>Rickettsiaceae</taxon>
        <taxon>Rickettsieae</taxon>
        <taxon>Rickettsia</taxon>
        <taxon>spotted fever group</taxon>
    </lineage>
</organism>
<dbReference type="AlphaFoldDB" id="A0A0B7IXH1"/>
<dbReference type="KEGG" id="rmc:RMONA_00490"/>
<reference evidence="1 2" key="1">
    <citation type="submission" date="2015-01" db="EMBL/GenBank/DDBJ databases">
        <title>Draft genome sequence of Rickettsia monacensis strain IrR/Munich.</title>
        <authorList>
            <person name="Felsheim R.F."/>
            <person name="Johnson S.L."/>
            <person name="Kurtti T.J."/>
            <person name="Munderloh U.G."/>
        </authorList>
    </citation>
    <scope>NUCLEOTIDE SEQUENCE [LARGE SCALE GENOMIC DNA]</scope>
    <source>
        <strain evidence="1 2">IrR/Munich</strain>
    </source>
</reference>
<sequence>MILINYKGYLGSVHFNASEELFGKVEFIRDLISYEASDAKTLIKSFQEF</sequence>
<dbReference type="Proteomes" id="UP000018149">
    <property type="component" value="Chromosome I"/>
</dbReference>
<accession>A0A0B7IXH1</accession>
<keyword evidence="2" id="KW-1185">Reference proteome</keyword>
<evidence type="ECO:0000313" key="1">
    <source>
        <dbReference type="EMBL" id="CEO16521.1"/>
    </source>
</evidence>
<evidence type="ECO:0000313" key="2">
    <source>
        <dbReference type="Proteomes" id="UP000018149"/>
    </source>
</evidence>
<dbReference type="EMBL" id="LN794217">
    <property type="protein sequence ID" value="CEO16521.1"/>
    <property type="molecule type" value="Genomic_DNA"/>
</dbReference>
<dbReference type="HOGENOM" id="CLU_3140149_0_0_5"/>